<organism evidence="1">
    <name type="scientific">freshwater metagenome</name>
    <dbReference type="NCBI Taxonomy" id="449393"/>
    <lineage>
        <taxon>unclassified sequences</taxon>
        <taxon>metagenomes</taxon>
        <taxon>ecological metagenomes</taxon>
    </lineage>
</organism>
<dbReference type="EMBL" id="CAEZTM010000035">
    <property type="protein sequence ID" value="CAB4573062.1"/>
    <property type="molecule type" value="Genomic_DNA"/>
</dbReference>
<dbReference type="AlphaFoldDB" id="A0A6J6E9D7"/>
<gene>
    <name evidence="1" type="ORF">UFOPK1684_00864</name>
</gene>
<name>A0A6J6E9D7_9ZZZZ</name>
<accession>A0A6J6E9D7</accession>
<evidence type="ECO:0000313" key="1">
    <source>
        <dbReference type="EMBL" id="CAB4573062.1"/>
    </source>
</evidence>
<protein>
    <submittedName>
        <fullName evidence="1">Unannotated protein</fullName>
    </submittedName>
</protein>
<reference evidence="1" key="1">
    <citation type="submission" date="2020-05" db="EMBL/GenBank/DDBJ databases">
        <authorList>
            <person name="Chiriac C."/>
            <person name="Salcher M."/>
            <person name="Ghai R."/>
            <person name="Kavagutti S V."/>
        </authorList>
    </citation>
    <scope>NUCLEOTIDE SEQUENCE</scope>
</reference>
<sequence length="34" mass="3758">MTGVTAAKLKPDQARLQIELIVNHNDALGWNLVK</sequence>
<proteinExistence type="predicted"/>